<sequence length="142" mass="16182">MAVPVSVVARAAGRAVGCQPRRLRDRDGVFVFMLVLAKGTWNVVRYERATPLMRIEGGSLTWFGDIPKHLFTVTIADIRSWRIEYFGMRKHPFYQMTVRTHDGATIQQVFSAIAISKSAEIYPLLQRYLGHRFTPPFQTPAV</sequence>
<reference evidence="1 2" key="1">
    <citation type="submission" date="2019-03" db="EMBL/GenBank/DDBJ databases">
        <title>Draft Genome Sequences of Six Type Strains of the Genus Massilia.</title>
        <authorList>
            <person name="Miess H."/>
            <person name="Frediansyhah A."/>
            <person name="Gross H."/>
        </authorList>
    </citation>
    <scope>NUCLEOTIDE SEQUENCE [LARGE SCALE GENOMIC DNA]</scope>
    <source>
        <strain evidence="1 2">DSM 17505</strain>
    </source>
</reference>
<name>A0ABX5SAI6_9BURK</name>
<dbReference type="RefSeq" id="WP_134385806.1">
    <property type="nucleotide sequence ID" value="NZ_BMWW01000012.1"/>
</dbReference>
<organism evidence="1 2">
    <name type="scientific">Pseudoduganella plicata</name>
    <dbReference type="NCBI Taxonomy" id="321984"/>
    <lineage>
        <taxon>Bacteria</taxon>
        <taxon>Pseudomonadati</taxon>
        <taxon>Pseudomonadota</taxon>
        <taxon>Betaproteobacteria</taxon>
        <taxon>Burkholderiales</taxon>
        <taxon>Oxalobacteraceae</taxon>
        <taxon>Telluria group</taxon>
        <taxon>Pseudoduganella</taxon>
    </lineage>
</organism>
<gene>
    <name evidence="1" type="ORF">E1742_15315</name>
</gene>
<accession>A0ABX5SAI6</accession>
<dbReference type="EMBL" id="CP038026">
    <property type="protein sequence ID" value="QBQ37379.1"/>
    <property type="molecule type" value="Genomic_DNA"/>
</dbReference>
<protein>
    <submittedName>
        <fullName evidence="1">Uncharacterized protein</fullName>
    </submittedName>
</protein>
<evidence type="ECO:0000313" key="2">
    <source>
        <dbReference type="Proteomes" id="UP000294359"/>
    </source>
</evidence>
<proteinExistence type="predicted"/>
<evidence type="ECO:0000313" key="1">
    <source>
        <dbReference type="EMBL" id="QBQ37379.1"/>
    </source>
</evidence>
<dbReference type="Proteomes" id="UP000294359">
    <property type="component" value="Chromosome"/>
</dbReference>
<keyword evidence="2" id="KW-1185">Reference proteome</keyword>